<sequence>MSTKFFKIISVGTLALALAIFTGGVARAITTVNANAVTNDGALTITGAAASTWSLSAGALTVNSGATAALTLDSGTTGAVNLGTGASAKTITIGNNTTSTGIVFTSGTGGIDITSTAAIADVLDISAASLTTADLFDIDAAAITEGDFFDITVPATRTSGTAILITDASATGVATAPLIDINVNSTATTNVLDITYATGVGPTGSAIDLNMGTNVAGDAINIASAATSGNGVVITNTNARAGGSALAITDSATATASAATTFITAATITDVDALTITTAAQTTGNTLTVNAGASVFTTGSALEVAGSGAYNTDADAGLLAVNATGIALDGYIASILANVATTIDAVLQISGNALTSGNGLVVAGTGTGLTGNLFSVTSASTGAATNGLVRFNFSGAHTNNGFQIDDATAAGTAVQLNANSATTGTALAISATALTTGRALTITATSTNTADIATNTGATILFSPTFAQSTAAQTTVLGYAGFRVNFTSNPSFAGNTEIGALIQNQVTANATDNAVAALFQIDNADTSAGGSTVITDALRITNSGAIAAGVTNGINFGSTTIATALKGTTVATDIINFTGYTVATTTGATVIAGSAEGTAALTLTTGDVLVSDGDVSIVGGQIEVLDNATSFAFIVDNTGGAAYLTLVTTNDSETMVFGHGTVDSVTVTTDGTGDAEVELPDGSINTDEILDGTIVAADVSDAMCLQVVAGEFNPTEAGATDDYLNLVDNSFSATEADENAFMVPIAVKIDNLRAEVDVAPGAGNDEWTVTVRDDLASTTLTCSIDETATNCSDAVAAASVVAGSKLAVLVTSSVGGGADPAGAAALTVSFCVTQ</sequence>
<proteinExistence type="predicted"/>
<evidence type="ECO:0000313" key="3">
    <source>
        <dbReference type="Proteomes" id="UP000176901"/>
    </source>
</evidence>
<accession>A0A1G2R2K4</accession>
<name>A0A1G2R2K4_9BACT</name>
<organism evidence="2 3">
    <name type="scientific">Candidatus Wildermuthbacteria bacterium RIFCSPHIGHO2_02_FULL_47_12</name>
    <dbReference type="NCBI Taxonomy" id="1802451"/>
    <lineage>
        <taxon>Bacteria</taxon>
        <taxon>Candidatus Wildermuthiibacteriota</taxon>
    </lineage>
</organism>
<protein>
    <submittedName>
        <fullName evidence="2">Uncharacterized protein</fullName>
    </submittedName>
</protein>
<dbReference type="EMBL" id="MHTW01000018">
    <property type="protein sequence ID" value="OHA67114.1"/>
    <property type="molecule type" value="Genomic_DNA"/>
</dbReference>
<evidence type="ECO:0000313" key="2">
    <source>
        <dbReference type="EMBL" id="OHA67114.1"/>
    </source>
</evidence>
<gene>
    <name evidence="2" type="ORF">A3C82_02600</name>
</gene>
<dbReference type="Proteomes" id="UP000176901">
    <property type="component" value="Unassembled WGS sequence"/>
</dbReference>
<comment type="caution">
    <text evidence="2">The sequence shown here is derived from an EMBL/GenBank/DDBJ whole genome shotgun (WGS) entry which is preliminary data.</text>
</comment>
<reference evidence="2 3" key="1">
    <citation type="journal article" date="2016" name="Nat. Commun.">
        <title>Thousands of microbial genomes shed light on interconnected biogeochemical processes in an aquifer system.</title>
        <authorList>
            <person name="Anantharaman K."/>
            <person name="Brown C.T."/>
            <person name="Hug L.A."/>
            <person name="Sharon I."/>
            <person name="Castelle C.J."/>
            <person name="Probst A.J."/>
            <person name="Thomas B.C."/>
            <person name="Singh A."/>
            <person name="Wilkins M.J."/>
            <person name="Karaoz U."/>
            <person name="Brodie E.L."/>
            <person name="Williams K.H."/>
            <person name="Hubbard S.S."/>
            <person name="Banfield J.F."/>
        </authorList>
    </citation>
    <scope>NUCLEOTIDE SEQUENCE [LARGE SCALE GENOMIC DNA]</scope>
</reference>
<feature type="chain" id="PRO_5009584200" evidence="1">
    <location>
        <begin position="29"/>
        <end position="834"/>
    </location>
</feature>
<keyword evidence="1" id="KW-0732">Signal</keyword>
<dbReference type="AlphaFoldDB" id="A0A1G2R2K4"/>
<feature type="signal peptide" evidence="1">
    <location>
        <begin position="1"/>
        <end position="28"/>
    </location>
</feature>
<evidence type="ECO:0000256" key="1">
    <source>
        <dbReference type="SAM" id="SignalP"/>
    </source>
</evidence>